<dbReference type="EMBL" id="BPVZ01000212">
    <property type="protein sequence ID" value="GKV46613.1"/>
    <property type="molecule type" value="Genomic_DNA"/>
</dbReference>
<accession>A0AAV5M9U2</accession>
<reference evidence="1 2" key="1">
    <citation type="journal article" date="2021" name="Commun. Biol.">
        <title>The genome of Shorea leprosula (Dipterocarpaceae) highlights the ecological relevance of drought in aseasonal tropical rainforests.</title>
        <authorList>
            <person name="Ng K.K.S."/>
            <person name="Kobayashi M.J."/>
            <person name="Fawcett J.A."/>
            <person name="Hatakeyama M."/>
            <person name="Paape T."/>
            <person name="Ng C.H."/>
            <person name="Ang C.C."/>
            <person name="Tnah L.H."/>
            <person name="Lee C.T."/>
            <person name="Nishiyama T."/>
            <person name="Sese J."/>
            <person name="O'Brien M.J."/>
            <person name="Copetti D."/>
            <person name="Mohd Noor M.I."/>
            <person name="Ong R.C."/>
            <person name="Putra M."/>
            <person name="Sireger I.Z."/>
            <person name="Indrioko S."/>
            <person name="Kosugi Y."/>
            <person name="Izuno A."/>
            <person name="Isagi Y."/>
            <person name="Lee S.L."/>
            <person name="Shimizu K.K."/>
        </authorList>
    </citation>
    <scope>NUCLEOTIDE SEQUENCE [LARGE SCALE GENOMIC DNA]</scope>
    <source>
        <strain evidence="1">214</strain>
    </source>
</reference>
<name>A0AAV5M9U2_9ROSI</name>
<evidence type="ECO:0000313" key="2">
    <source>
        <dbReference type="Proteomes" id="UP001054252"/>
    </source>
</evidence>
<gene>
    <name evidence="1" type="ORF">SLEP1_g53587</name>
</gene>
<keyword evidence="2" id="KW-1185">Reference proteome</keyword>
<evidence type="ECO:0000313" key="1">
    <source>
        <dbReference type="EMBL" id="GKV46613.1"/>
    </source>
</evidence>
<dbReference type="Proteomes" id="UP001054252">
    <property type="component" value="Unassembled WGS sequence"/>
</dbReference>
<dbReference type="AlphaFoldDB" id="A0AAV5M9U2"/>
<sequence length="36" mass="4205">MNDHLCNACWTACKCPCYSHLSLMEISKHLKIFCFI</sequence>
<proteinExistence type="predicted"/>
<comment type="caution">
    <text evidence="1">The sequence shown here is derived from an EMBL/GenBank/DDBJ whole genome shotgun (WGS) entry which is preliminary data.</text>
</comment>
<organism evidence="1 2">
    <name type="scientific">Rubroshorea leprosula</name>
    <dbReference type="NCBI Taxonomy" id="152421"/>
    <lineage>
        <taxon>Eukaryota</taxon>
        <taxon>Viridiplantae</taxon>
        <taxon>Streptophyta</taxon>
        <taxon>Embryophyta</taxon>
        <taxon>Tracheophyta</taxon>
        <taxon>Spermatophyta</taxon>
        <taxon>Magnoliopsida</taxon>
        <taxon>eudicotyledons</taxon>
        <taxon>Gunneridae</taxon>
        <taxon>Pentapetalae</taxon>
        <taxon>rosids</taxon>
        <taxon>malvids</taxon>
        <taxon>Malvales</taxon>
        <taxon>Dipterocarpaceae</taxon>
        <taxon>Rubroshorea</taxon>
    </lineage>
</organism>
<protein>
    <submittedName>
        <fullName evidence="1">Uncharacterized protein</fullName>
    </submittedName>
</protein>